<feature type="transmembrane region" description="Helical" evidence="8">
    <location>
        <begin position="178"/>
        <end position="197"/>
    </location>
</feature>
<dbReference type="InterPro" id="IPR038770">
    <property type="entry name" value="Na+/solute_symporter_sf"/>
</dbReference>
<evidence type="ECO:0000256" key="8">
    <source>
        <dbReference type="SAM" id="Phobius"/>
    </source>
</evidence>
<sequence length="453" mass="46266">MHSAVFLIEFGAIILGLGLLGRLAGRFSFSPIPLYLLAGLAFGKGGLLPLGTSEEFVAIGAEIGVILLLLMLGLEYTASDLVSNLKTQYPAGLVDFALNALPGAAAALLLGWGPVAAVVLAGVTWISSSGVIAKVLGDLGRLGNRETPVILSILVLEDLAMAVYLPIITALLAGVGLAAGSATLAIALGVAGAVLFVAVRYGRLISRFVSSDDPEKLLLVVLGLTLLVAGVAQQLQVSAAVGAFLVGIALSGEVADGAHALLSPLRDLFAAVFFVFFGLHTDPASIPPVILPALALAVVTALTKIATGHWAARRAGIGTKGRWRAGGTLVARGEFSIVIAGLAVTAGVQPQLGPFATAYVLILVVIGPLTARYTEPIATYLLRGRGPKPPAPDGTTVRGPETGPETETEAVCAPEPGSEAVRARESEAETVRAREPGSEAVRVPEPGSASERA</sequence>
<dbReference type="GO" id="GO:0015297">
    <property type="term" value="F:antiporter activity"/>
    <property type="evidence" value="ECO:0007669"/>
    <property type="project" value="InterPro"/>
</dbReference>
<evidence type="ECO:0000313" key="11">
    <source>
        <dbReference type="Proteomes" id="UP000006854"/>
    </source>
</evidence>
<dbReference type="GeneID" id="51866320"/>
<feature type="transmembrane region" description="Helical" evidence="8">
    <location>
        <begin position="116"/>
        <end position="137"/>
    </location>
</feature>
<feature type="transmembrane region" description="Helical" evidence="8">
    <location>
        <begin position="149"/>
        <end position="172"/>
    </location>
</feature>
<feature type="transmembrane region" description="Helical" evidence="8">
    <location>
        <begin position="6"/>
        <end position="25"/>
    </location>
</feature>
<keyword evidence="11" id="KW-1185">Reference proteome</keyword>
<dbReference type="GO" id="GO:1902600">
    <property type="term" value="P:proton transmembrane transport"/>
    <property type="evidence" value="ECO:0007669"/>
    <property type="project" value="InterPro"/>
</dbReference>
<dbReference type="eggNOG" id="COG0475">
    <property type="taxonomic scope" value="Bacteria"/>
</dbReference>
<dbReference type="HOGENOM" id="CLU_005126_4_1_11"/>
<keyword evidence="5 8" id="KW-1133">Transmembrane helix</keyword>
<reference evidence="10 11" key="1">
    <citation type="journal article" date="2011" name="BMC Genomics">
        <title>Genome-wide analysis of the role of GlnR in Streptomyces venezuelae provides new insights into global nitrogen regulation in actinomycetes.</title>
        <authorList>
            <person name="Pullan S.T."/>
            <person name="Bibb M.J."/>
            <person name="Merrick M."/>
        </authorList>
    </citation>
    <scope>NUCLEOTIDE SEQUENCE [LARGE SCALE GENOMIC DNA]</scope>
    <source>
        <strain evidence="11">ATCC 10712 / CBS 650.69 / DSM 40230 / JCM 4526 / NBRC 13096 / PD 04745</strain>
    </source>
</reference>
<dbReference type="InterPro" id="IPR006153">
    <property type="entry name" value="Cation/H_exchanger_TM"/>
</dbReference>
<keyword evidence="3" id="KW-0813">Transport</keyword>
<protein>
    <submittedName>
        <fullName evidence="10">Putative transmembrane transport protein</fullName>
    </submittedName>
</protein>
<dbReference type="KEGG" id="sve:SVEN_5767"/>
<evidence type="ECO:0000256" key="2">
    <source>
        <dbReference type="ARBA" id="ARBA00005551"/>
    </source>
</evidence>
<gene>
    <name evidence="10" type="ordered locus">SVEN_5767</name>
</gene>
<feature type="compositionally biased region" description="Basic and acidic residues" evidence="7">
    <location>
        <begin position="421"/>
        <end position="437"/>
    </location>
</feature>
<evidence type="ECO:0000256" key="6">
    <source>
        <dbReference type="ARBA" id="ARBA00023136"/>
    </source>
</evidence>
<dbReference type="OrthoDB" id="3294398at2"/>
<keyword evidence="6 8" id="KW-0472">Membrane</keyword>
<dbReference type="STRING" id="953739.SVEN_5767"/>
<evidence type="ECO:0000256" key="1">
    <source>
        <dbReference type="ARBA" id="ARBA00004141"/>
    </source>
</evidence>
<dbReference type="GO" id="GO:0016020">
    <property type="term" value="C:membrane"/>
    <property type="evidence" value="ECO:0007669"/>
    <property type="project" value="UniProtKB-SubCell"/>
</dbReference>
<comment type="similarity">
    <text evidence="2">Belongs to the monovalent cation:proton antiporter 2 (CPA2) transporter (TC 2.A.37) family.</text>
</comment>
<comment type="subcellular location">
    <subcellularLocation>
        <location evidence="1">Membrane</location>
        <topology evidence="1">Multi-pass membrane protein</topology>
    </subcellularLocation>
</comment>
<evidence type="ECO:0000256" key="7">
    <source>
        <dbReference type="SAM" id="MobiDB-lite"/>
    </source>
</evidence>
<feature type="transmembrane region" description="Helical" evidence="8">
    <location>
        <begin position="290"/>
        <end position="308"/>
    </location>
</feature>
<evidence type="ECO:0000259" key="9">
    <source>
        <dbReference type="Pfam" id="PF00999"/>
    </source>
</evidence>
<feature type="domain" description="Cation/H+ exchanger transmembrane" evidence="9">
    <location>
        <begin position="20"/>
        <end position="370"/>
    </location>
</feature>
<feature type="region of interest" description="Disordered" evidence="7">
    <location>
        <begin position="383"/>
        <end position="453"/>
    </location>
</feature>
<dbReference type="Proteomes" id="UP000006854">
    <property type="component" value="Chromosome"/>
</dbReference>
<feature type="transmembrane region" description="Helical" evidence="8">
    <location>
        <begin position="217"/>
        <end position="235"/>
    </location>
</feature>
<dbReference type="PANTHER" id="PTHR42751">
    <property type="entry name" value="SODIUM/HYDROGEN EXCHANGER FAMILY/TRKA DOMAIN PROTEIN"/>
    <property type="match status" value="1"/>
</dbReference>
<feature type="transmembrane region" description="Helical" evidence="8">
    <location>
        <begin position="32"/>
        <end position="50"/>
    </location>
</feature>
<keyword evidence="4 8" id="KW-0812">Transmembrane</keyword>
<organism evidence="10 11">
    <name type="scientific">Streptomyces venezuelae (strain ATCC 10712 / CBS 650.69 / DSM 40230 / JCM 4526 / NBRC 13096 / PD 04745)</name>
    <dbReference type="NCBI Taxonomy" id="953739"/>
    <lineage>
        <taxon>Bacteria</taxon>
        <taxon>Bacillati</taxon>
        <taxon>Actinomycetota</taxon>
        <taxon>Actinomycetes</taxon>
        <taxon>Kitasatosporales</taxon>
        <taxon>Streptomycetaceae</taxon>
        <taxon>Streptomyces</taxon>
    </lineage>
</organism>
<dbReference type="RefSeq" id="WP_015036948.1">
    <property type="nucleotide sequence ID" value="NC_018750.1"/>
</dbReference>
<dbReference type="PATRIC" id="fig|953739.5.peg.981"/>
<feature type="transmembrane region" description="Helical" evidence="8">
    <location>
        <begin position="56"/>
        <end position="77"/>
    </location>
</feature>
<dbReference type="EMBL" id="FR845719">
    <property type="protein sequence ID" value="CCA59053.1"/>
    <property type="molecule type" value="Genomic_DNA"/>
</dbReference>
<evidence type="ECO:0000256" key="5">
    <source>
        <dbReference type="ARBA" id="ARBA00022989"/>
    </source>
</evidence>
<dbReference type="PANTHER" id="PTHR42751:SF6">
    <property type="entry name" value="CONSERVED INTEGRAL MEMBRANE TRANSPORT PROTEIN-RELATED"/>
    <property type="match status" value="1"/>
</dbReference>
<accession>F2R9L0</accession>
<feature type="transmembrane region" description="Helical" evidence="8">
    <location>
        <begin position="329"/>
        <end position="348"/>
    </location>
</feature>
<dbReference type="Pfam" id="PF00999">
    <property type="entry name" value="Na_H_Exchanger"/>
    <property type="match status" value="1"/>
</dbReference>
<dbReference type="Gene3D" id="1.20.1530.20">
    <property type="match status" value="1"/>
</dbReference>
<proteinExistence type="inferred from homology"/>
<name>F2R9L0_STRVP</name>
<feature type="compositionally biased region" description="Low complexity" evidence="7">
    <location>
        <begin position="394"/>
        <end position="405"/>
    </location>
</feature>
<evidence type="ECO:0000256" key="3">
    <source>
        <dbReference type="ARBA" id="ARBA00022448"/>
    </source>
</evidence>
<feature type="transmembrane region" description="Helical" evidence="8">
    <location>
        <begin position="354"/>
        <end position="373"/>
    </location>
</feature>
<dbReference type="AlphaFoldDB" id="F2R9L0"/>
<evidence type="ECO:0000256" key="4">
    <source>
        <dbReference type="ARBA" id="ARBA00022692"/>
    </source>
</evidence>
<evidence type="ECO:0000313" key="10">
    <source>
        <dbReference type="EMBL" id="CCA59053.1"/>
    </source>
</evidence>